<evidence type="ECO:0000313" key="8">
    <source>
        <dbReference type="Proteomes" id="UP000218418"/>
    </source>
</evidence>
<proteinExistence type="inferred from homology"/>
<dbReference type="GO" id="GO:0003886">
    <property type="term" value="F:DNA (cytosine-5-)-methyltransferase activity"/>
    <property type="evidence" value="ECO:0007669"/>
    <property type="project" value="UniProtKB-EC"/>
</dbReference>
<keyword evidence="5" id="KW-0680">Restriction system</keyword>
<keyword evidence="4 6" id="KW-0949">S-adenosyl-L-methionine</keyword>
<dbReference type="PRINTS" id="PR00105">
    <property type="entry name" value="C5METTRFRASE"/>
</dbReference>
<dbReference type="Pfam" id="PF00145">
    <property type="entry name" value="DNA_methylase"/>
    <property type="match status" value="1"/>
</dbReference>
<reference evidence="7 8" key="1">
    <citation type="submission" date="2017-06" db="EMBL/GenBank/DDBJ databases">
        <title>Genome sequencing of cyanobaciteial culture collection at National Institute for Environmental Studies (NIES).</title>
        <authorList>
            <person name="Hirose Y."/>
            <person name="Shimura Y."/>
            <person name="Fujisawa T."/>
            <person name="Nakamura Y."/>
            <person name="Kawachi M."/>
        </authorList>
    </citation>
    <scope>NUCLEOTIDE SEQUENCE [LARGE SCALE GENOMIC DNA]</scope>
    <source>
        <strain evidence="7 8">NIES-267</strain>
    </source>
</reference>
<dbReference type="EC" id="2.1.1.37" evidence="1"/>
<dbReference type="PANTHER" id="PTHR46098">
    <property type="entry name" value="TRNA (CYTOSINE(38)-C(5))-METHYLTRANSFERASE"/>
    <property type="match status" value="1"/>
</dbReference>
<dbReference type="Gene3D" id="3.40.50.150">
    <property type="entry name" value="Vaccinia Virus protein VP39"/>
    <property type="match status" value="1"/>
</dbReference>
<dbReference type="AlphaFoldDB" id="A0A1Z4LTH4"/>
<dbReference type="InterPro" id="IPR050750">
    <property type="entry name" value="C5-MTase"/>
</dbReference>
<dbReference type="Proteomes" id="UP000218418">
    <property type="component" value="Chromosome"/>
</dbReference>
<organism evidence="7 8">
    <name type="scientific">Calothrix parasitica NIES-267</name>
    <dbReference type="NCBI Taxonomy" id="1973488"/>
    <lineage>
        <taxon>Bacteria</taxon>
        <taxon>Bacillati</taxon>
        <taxon>Cyanobacteriota</taxon>
        <taxon>Cyanophyceae</taxon>
        <taxon>Nostocales</taxon>
        <taxon>Calotrichaceae</taxon>
        <taxon>Calothrix</taxon>
    </lineage>
</organism>
<keyword evidence="2 6" id="KW-0489">Methyltransferase</keyword>
<evidence type="ECO:0000313" key="7">
    <source>
        <dbReference type="EMBL" id="BAY84547.1"/>
    </source>
</evidence>
<dbReference type="GO" id="GO:0032259">
    <property type="term" value="P:methylation"/>
    <property type="evidence" value="ECO:0007669"/>
    <property type="project" value="UniProtKB-KW"/>
</dbReference>
<dbReference type="InterPro" id="IPR029063">
    <property type="entry name" value="SAM-dependent_MTases_sf"/>
</dbReference>
<dbReference type="SUPFAM" id="SSF53335">
    <property type="entry name" value="S-adenosyl-L-methionine-dependent methyltransferases"/>
    <property type="match status" value="1"/>
</dbReference>
<evidence type="ECO:0000256" key="4">
    <source>
        <dbReference type="ARBA" id="ARBA00022691"/>
    </source>
</evidence>
<evidence type="ECO:0000256" key="5">
    <source>
        <dbReference type="ARBA" id="ARBA00022747"/>
    </source>
</evidence>
<dbReference type="PROSITE" id="PS51679">
    <property type="entry name" value="SAM_MT_C5"/>
    <property type="match status" value="1"/>
</dbReference>
<name>A0A1Z4LTH4_9CYAN</name>
<gene>
    <name evidence="7" type="ORF">NIES267_40430</name>
</gene>
<dbReference type="PANTHER" id="PTHR46098:SF1">
    <property type="entry name" value="TRNA (CYTOSINE(38)-C(5))-METHYLTRANSFERASE"/>
    <property type="match status" value="1"/>
</dbReference>
<accession>A0A1Z4LTH4</accession>
<dbReference type="InterPro" id="IPR001525">
    <property type="entry name" value="C5_MeTfrase"/>
</dbReference>
<evidence type="ECO:0000256" key="6">
    <source>
        <dbReference type="PROSITE-ProRule" id="PRU01016"/>
    </source>
</evidence>
<keyword evidence="8" id="KW-1185">Reference proteome</keyword>
<protein>
    <recommendedName>
        <fullName evidence="1">DNA (cytosine-5-)-methyltransferase</fullName>
        <ecNumber evidence="1">2.1.1.37</ecNumber>
    </recommendedName>
</protein>
<keyword evidence="3 6" id="KW-0808">Transferase</keyword>
<evidence type="ECO:0000256" key="3">
    <source>
        <dbReference type="ARBA" id="ARBA00022679"/>
    </source>
</evidence>
<feature type="active site" evidence="6">
    <location>
        <position position="84"/>
    </location>
</feature>
<dbReference type="GO" id="GO:0009307">
    <property type="term" value="P:DNA restriction-modification system"/>
    <property type="evidence" value="ECO:0007669"/>
    <property type="project" value="UniProtKB-KW"/>
</dbReference>
<evidence type="ECO:0000256" key="2">
    <source>
        <dbReference type="ARBA" id="ARBA00022603"/>
    </source>
</evidence>
<evidence type="ECO:0000256" key="1">
    <source>
        <dbReference type="ARBA" id="ARBA00011975"/>
    </source>
</evidence>
<dbReference type="EMBL" id="AP018227">
    <property type="protein sequence ID" value="BAY84547.1"/>
    <property type="molecule type" value="Genomic_DNA"/>
</dbReference>
<comment type="similarity">
    <text evidence="6">Belongs to the class I-like SAM-binding methyltransferase superfamily. C5-methyltransferase family.</text>
</comment>
<sequence length="303" mass="34395">MQVVELFAGGGGVACGIKEVSPNAEVWAVEFDPNNPKLSEKIADNYHKNFPEHHLIRKSVQQCQQEKWAEFPTNPDLLWASTVCCNFSIAKSKKIETTNDFDMAISTMGAVFHLQPKHFVLENVPGYKNSNTFKFLICQNLKAMGYKFEWSICKVSSIQKRYRIILRASKTEKLLEEVSLEPVVNWWNVIKDIPKEKSDKEPMDVELPTWKFRIGRRCKPVTSDCSFPTIIKSYFMDGKGANRNKFADIFLPDGTVNLANMKMIKRLSDFPLWYQLSGTTAVDGAILGNAVPPVFVSKLLQGF</sequence>